<keyword evidence="3 9" id="KW-1133">Transmembrane helix</keyword>
<keyword evidence="7" id="KW-0807">Transducer</keyword>
<dbReference type="GO" id="GO:0016020">
    <property type="term" value="C:membrane"/>
    <property type="evidence" value="ECO:0007669"/>
    <property type="project" value="UniProtKB-SubCell"/>
</dbReference>
<dbReference type="AlphaFoldDB" id="A0A315W4W9"/>
<keyword evidence="6" id="KW-0675">Receptor</keyword>
<feature type="transmembrane region" description="Helical" evidence="9">
    <location>
        <begin position="382"/>
        <end position="405"/>
    </location>
</feature>
<evidence type="ECO:0000256" key="9">
    <source>
        <dbReference type="SAM" id="Phobius"/>
    </source>
</evidence>
<feature type="non-terminal residue" evidence="11">
    <location>
        <position position="773"/>
    </location>
</feature>
<feature type="transmembrane region" description="Helical" evidence="9">
    <location>
        <begin position="455"/>
        <end position="476"/>
    </location>
</feature>
<accession>A0A315W4W9</accession>
<reference evidence="11 12" key="1">
    <citation type="journal article" date="2018" name="G3 (Bethesda)">
        <title>A High-Quality Reference Genome for the Invasive Mosquitofish Gambusia affinis Using a Chicago Library.</title>
        <authorList>
            <person name="Hoffberg S.L."/>
            <person name="Troendle N.J."/>
            <person name="Glenn T.C."/>
            <person name="Mahmud O."/>
            <person name="Louha S."/>
            <person name="Chalopin D."/>
            <person name="Bennetzen J.L."/>
            <person name="Mauricio R."/>
        </authorList>
    </citation>
    <scope>NUCLEOTIDE SEQUENCE [LARGE SCALE GENOMIC DNA]</scope>
    <source>
        <strain evidence="11">NE01/NJP1002.9</strain>
        <tissue evidence="11">Muscle</tissue>
    </source>
</reference>
<feature type="region of interest" description="Disordered" evidence="8">
    <location>
        <begin position="725"/>
        <end position="773"/>
    </location>
</feature>
<comment type="caution">
    <text evidence="11">The sequence shown here is derived from an EMBL/GenBank/DDBJ whole genome shotgun (WGS) entry which is preliminary data.</text>
</comment>
<feature type="transmembrane region" description="Helical" evidence="9">
    <location>
        <begin position="488"/>
        <end position="514"/>
    </location>
</feature>
<sequence length="773" mass="85207">MLTKIPFSLSFVQRNGHKERNDKEKEKRKEREFGTVQKNLHRKKEVWLEECRACGLEQTMLDFTKTYLHRVSLCMHVCVGVCVRGCVCVRARACVCVCLRTDLHHSIFHQGEKPKEQAGNQPYINGLYLRVGVYSELLPCKLARGNLERSEGAVQTEETHSGQRSTERTGTLALSTAASLLTPQYPPPTHTPPPLLHTLYSLLPLPPLPCPITSHTSSQASSVMTDSGVVCRTAALACHINETVAAECSCGEFASGAASTLASITGQAVSQRGAQRCSPGHRTQHSCRPGSACLLEQLFVGFSGKLKVRTLQKENTWTCTHLHDGVHRTRLLAEAAVDALGHVDVVASRPPAAVDSSLCFNVSEGLNGTLFPEKVWSEGERWLLVVVLGVEMILGVVGNSVVLIIKVMCRSQFCCHYWLPFISLTMSDLGCSLLIMSGSMMAALTEGQTSPWCEVVSLLKFTFITSSIGSIAILSVQRLIGASSTGRAVLGFIAAACLTSWGTGLVFGSIPVIYDWVRYDSAEMLCAVFWESSYSDMMTYILCVFFISIFLPYLLMFICSVRIVVSCRSSNRYISDEDADLSEVIPLLVAAYIICYTPFFMSELILLGRKDLAPAPDWLRTLSSVMSYLDCCLNPLIYFFHQSFREAGLGLLWIRKPRKPVLEPVLTSITRTDLSLLSVPRYQESFSSLLFWTEHSTVTEAELQLVTMDFSPYRCTQAPSWGHVTSSSSSSWGPTETVAEQQDDRLQRPSSPSAVGSPSVQRHGGHTVHQKPG</sequence>
<dbReference type="STRING" id="33528.ENSGAFP00000026585"/>
<dbReference type="PRINTS" id="PR00237">
    <property type="entry name" value="GPCRRHODOPSN"/>
</dbReference>
<evidence type="ECO:0000256" key="8">
    <source>
        <dbReference type="SAM" id="MobiDB-lite"/>
    </source>
</evidence>
<keyword evidence="5 9" id="KW-0472">Membrane</keyword>
<dbReference type="InterPro" id="IPR000276">
    <property type="entry name" value="GPCR_Rhodpsn"/>
</dbReference>
<comment type="subcellular location">
    <subcellularLocation>
        <location evidence="1">Membrane</location>
        <topology evidence="1">Multi-pass membrane protein</topology>
    </subcellularLocation>
</comment>
<evidence type="ECO:0000256" key="7">
    <source>
        <dbReference type="ARBA" id="ARBA00023224"/>
    </source>
</evidence>
<dbReference type="Gene3D" id="1.20.1070.10">
    <property type="entry name" value="Rhodopsin 7-helix transmembrane proteins"/>
    <property type="match status" value="1"/>
</dbReference>
<dbReference type="GO" id="GO:0004930">
    <property type="term" value="F:G protein-coupled receptor activity"/>
    <property type="evidence" value="ECO:0007669"/>
    <property type="project" value="UniProtKB-KW"/>
</dbReference>
<keyword evidence="4" id="KW-0297">G-protein coupled receptor</keyword>
<dbReference type="Proteomes" id="UP000250572">
    <property type="component" value="Unassembled WGS sequence"/>
</dbReference>
<feature type="transmembrane region" description="Helical" evidence="9">
    <location>
        <begin position="585"/>
        <end position="606"/>
    </location>
</feature>
<evidence type="ECO:0000256" key="5">
    <source>
        <dbReference type="ARBA" id="ARBA00023136"/>
    </source>
</evidence>
<dbReference type="CDD" id="cd00637">
    <property type="entry name" value="7tm_classA_rhodopsin-like"/>
    <property type="match status" value="1"/>
</dbReference>
<keyword evidence="2 9" id="KW-0812">Transmembrane</keyword>
<feature type="transmembrane region" description="Helical" evidence="9">
    <location>
        <begin position="539"/>
        <end position="565"/>
    </location>
</feature>
<dbReference type="PANTHER" id="PTHR24240">
    <property type="entry name" value="OPSIN"/>
    <property type="match status" value="1"/>
</dbReference>
<dbReference type="InterPro" id="IPR050125">
    <property type="entry name" value="GPCR_opsins"/>
</dbReference>
<evidence type="ECO:0000256" key="2">
    <source>
        <dbReference type="ARBA" id="ARBA00022692"/>
    </source>
</evidence>
<protein>
    <recommendedName>
        <fullName evidence="10">G-protein coupled receptors family 1 profile domain-containing protein</fullName>
    </recommendedName>
</protein>
<feature type="transmembrane region" description="Helical" evidence="9">
    <location>
        <begin position="417"/>
        <end position="443"/>
    </location>
</feature>
<name>A0A315W4W9_GAMAF</name>
<dbReference type="EMBL" id="NHOQ01000347">
    <property type="protein sequence ID" value="PWA30669.1"/>
    <property type="molecule type" value="Genomic_DNA"/>
</dbReference>
<evidence type="ECO:0000256" key="3">
    <source>
        <dbReference type="ARBA" id="ARBA00022989"/>
    </source>
</evidence>
<dbReference type="InterPro" id="IPR017452">
    <property type="entry name" value="GPCR_Rhodpsn_7TM"/>
</dbReference>
<organism evidence="11 12">
    <name type="scientific">Gambusia affinis</name>
    <name type="common">Western mosquitofish</name>
    <name type="synonym">Heterandria affinis</name>
    <dbReference type="NCBI Taxonomy" id="33528"/>
    <lineage>
        <taxon>Eukaryota</taxon>
        <taxon>Metazoa</taxon>
        <taxon>Chordata</taxon>
        <taxon>Craniata</taxon>
        <taxon>Vertebrata</taxon>
        <taxon>Euteleostomi</taxon>
        <taxon>Actinopterygii</taxon>
        <taxon>Neopterygii</taxon>
        <taxon>Teleostei</taxon>
        <taxon>Neoteleostei</taxon>
        <taxon>Acanthomorphata</taxon>
        <taxon>Ovalentaria</taxon>
        <taxon>Atherinomorphae</taxon>
        <taxon>Cyprinodontiformes</taxon>
        <taxon>Poeciliidae</taxon>
        <taxon>Poeciliinae</taxon>
        <taxon>Gambusia</taxon>
    </lineage>
</organism>
<evidence type="ECO:0000256" key="1">
    <source>
        <dbReference type="ARBA" id="ARBA00004141"/>
    </source>
</evidence>
<feature type="compositionally biased region" description="Low complexity" evidence="8">
    <location>
        <begin position="749"/>
        <end position="760"/>
    </location>
</feature>
<evidence type="ECO:0000313" key="12">
    <source>
        <dbReference type="Proteomes" id="UP000250572"/>
    </source>
</evidence>
<dbReference type="Pfam" id="PF00001">
    <property type="entry name" value="7tm_1"/>
    <property type="match status" value="1"/>
</dbReference>
<keyword evidence="12" id="KW-1185">Reference proteome</keyword>
<dbReference type="SUPFAM" id="SSF81321">
    <property type="entry name" value="Family A G protein-coupled receptor-like"/>
    <property type="match status" value="1"/>
</dbReference>
<feature type="domain" description="G-protein coupled receptors family 1 profile" evidence="10">
    <location>
        <begin position="398"/>
        <end position="638"/>
    </location>
</feature>
<evidence type="ECO:0000313" key="11">
    <source>
        <dbReference type="EMBL" id="PWA30669.1"/>
    </source>
</evidence>
<feature type="compositionally biased region" description="Basic residues" evidence="8">
    <location>
        <begin position="763"/>
        <end position="773"/>
    </location>
</feature>
<evidence type="ECO:0000256" key="4">
    <source>
        <dbReference type="ARBA" id="ARBA00023040"/>
    </source>
</evidence>
<evidence type="ECO:0000256" key="6">
    <source>
        <dbReference type="ARBA" id="ARBA00023170"/>
    </source>
</evidence>
<proteinExistence type="predicted"/>
<gene>
    <name evidence="11" type="ORF">CCH79_00009241</name>
</gene>
<dbReference type="PROSITE" id="PS50262">
    <property type="entry name" value="G_PROTEIN_RECEP_F1_2"/>
    <property type="match status" value="1"/>
</dbReference>
<evidence type="ECO:0000259" key="10">
    <source>
        <dbReference type="PROSITE" id="PS50262"/>
    </source>
</evidence>